<evidence type="ECO:0000313" key="4">
    <source>
        <dbReference type="EMBL" id="TDL78165.1"/>
    </source>
</evidence>
<evidence type="ECO:0000313" key="5">
    <source>
        <dbReference type="Proteomes" id="UP000295701"/>
    </source>
</evidence>
<keyword evidence="2 4" id="KW-0808">Transferase</keyword>
<dbReference type="RefSeq" id="WP_133397289.1">
    <property type="nucleotide sequence ID" value="NZ_SNAA01000013.1"/>
</dbReference>
<comment type="caution">
    <text evidence="4">The sequence shown here is derived from an EMBL/GenBank/DDBJ whole genome shotgun (WGS) entry which is preliminary data.</text>
</comment>
<evidence type="ECO:0000256" key="1">
    <source>
        <dbReference type="ARBA" id="ARBA00022603"/>
    </source>
</evidence>
<gene>
    <name evidence="4" type="ORF">E2L08_11770</name>
</gene>
<dbReference type="EMBL" id="SNAA01000013">
    <property type="protein sequence ID" value="TDL78165.1"/>
    <property type="molecule type" value="Genomic_DNA"/>
</dbReference>
<dbReference type="GO" id="GO:0008757">
    <property type="term" value="F:S-adenosylmethionine-dependent methyltransferase activity"/>
    <property type="evidence" value="ECO:0007669"/>
    <property type="project" value="InterPro"/>
</dbReference>
<dbReference type="GO" id="GO:0032259">
    <property type="term" value="P:methylation"/>
    <property type="evidence" value="ECO:0007669"/>
    <property type="project" value="UniProtKB-KW"/>
</dbReference>
<evidence type="ECO:0000256" key="2">
    <source>
        <dbReference type="ARBA" id="ARBA00022679"/>
    </source>
</evidence>
<name>A0A4R6A5N4_9RHOB</name>
<dbReference type="PANTHER" id="PTHR13090:SF1">
    <property type="entry name" value="ARGININE-HYDROXYLASE NDUFAF5, MITOCHONDRIAL"/>
    <property type="match status" value="1"/>
</dbReference>
<dbReference type="OrthoDB" id="9793723at2"/>
<keyword evidence="5" id="KW-1185">Reference proteome</keyword>
<feature type="domain" description="Methyltransferase type 11" evidence="3">
    <location>
        <begin position="69"/>
        <end position="116"/>
    </location>
</feature>
<protein>
    <submittedName>
        <fullName evidence="4">Methyltransferase domain-containing protein</fullName>
    </submittedName>
</protein>
<organism evidence="4 5">
    <name type="scientific">Palleronia sediminis</name>
    <dbReference type="NCBI Taxonomy" id="2547833"/>
    <lineage>
        <taxon>Bacteria</taxon>
        <taxon>Pseudomonadati</taxon>
        <taxon>Pseudomonadota</taxon>
        <taxon>Alphaproteobacteria</taxon>
        <taxon>Rhodobacterales</taxon>
        <taxon>Roseobacteraceae</taxon>
        <taxon>Palleronia</taxon>
    </lineage>
</organism>
<accession>A0A4R6A5N4</accession>
<dbReference type="InterPro" id="IPR029063">
    <property type="entry name" value="SAM-dependent_MTases_sf"/>
</dbReference>
<dbReference type="Proteomes" id="UP000295701">
    <property type="component" value="Unassembled WGS sequence"/>
</dbReference>
<dbReference type="AlphaFoldDB" id="A0A4R6A5N4"/>
<proteinExistence type="predicted"/>
<dbReference type="Gene3D" id="3.40.50.150">
    <property type="entry name" value="Vaccinia Virus protein VP39"/>
    <property type="match status" value="1"/>
</dbReference>
<evidence type="ECO:0000259" key="3">
    <source>
        <dbReference type="Pfam" id="PF08241"/>
    </source>
</evidence>
<dbReference type="PANTHER" id="PTHR13090">
    <property type="entry name" value="ARGININE-HYDROXYLASE NDUFAF5, MITOCHONDRIAL"/>
    <property type="match status" value="1"/>
</dbReference>
<dbReference type="Pfam" id="PF08241">
    <property type="entry name" value="Methyltransf_11"/>
    <property type="match status" value="1"/>
</dbReference>
<dbReference type="SUPFAM" id="SSF53335">
    <property type="entry name" value="S-adenosyl-L-methionine-dependent methyltransferases"/>
    <property type="match status" value="1"/>
</dbReference>
<sequence length="282" mass="30528">MTTDAPRLTDRAALALHRARATDDSLFLHREARSQLLDRLALVKRAFTAPVIVTGHPRIWADTLPGARVVADDDTLDLVSGAHDLVIHAMALHWADDPVGQLIQCRRALRPDGLFLSVAFGGRTLSELREAMGAAEIAARGGLSPRIAPMAEIRDMGGLLQRAGFALPVADIEPLTVTYRDLPALVRDLRGMGETNALATRDRAPVPRRMLAEAARLYAAAHPAPDDPGRIRASFDLLHLSGWAPAESQPKPLRPGSAQVRLADALNTSETTLRDNSRPLDD</sequence>
<dbReference type="InterPro" id="IPR013216">
    <property type="entry name" value="Methyltransf_11"/>
</dbReference>
<dbReference type="InterPro" id="IPR050602">
    <property type="entry name" value="Malonyl-ACP_OMT"/>
</dbReference>
<keyword evidence="1 4" id="KW-0489">Methyltransferase</keyword>
<reference evidence="4 5" key="1">
    <citation type="submission" date="2019-03" db="EMBL/GenBank/DDBJ databases">
        <title>Primorskyibacter sp. SS33 isolated from sediments.</title>
        <authorList>
            <person name="Xunke S."/>
        </authorList>
    </citation>
    <scope>NUCLEOTIDE SEQUENCE [LARGE SCALE GENOMIC DNA]</scope>
    <source>
        <strain evidence="4 5">SS33</strain>
    </source>
</reference>